<sequence>MITQRPDFISAATKQHLPTLPTRPDAQDSIYTPPRLSDPGEGLVRSKSETLVDNGYMTIKREAKWDLSGGWPRLKSVSLIIDTGNKADTLYVGKGPDGHLNLQINGKDYAFDSIDPQGQPINLQINTRGGNDRVTISPDVNNPATIDGGDGDDTLTAGGGKTRLLGGAGNDTLRLGSNTGYAEGNDGDDTLIGGSGNAVMYGNNGNDQLYAGAGPVSKQSYLDGGSGDDRLYAGNGHTILHGGKGNDQLVGFDRTTFYTGKGKNQIINNRRGDRIYAKAGDAYDASQGSAFTKVKTSNAGDEGFSVVGRPKFKQRVADDFEFLRSSPTGQKMLEDMDREAANAGGKVTVREERENGNSYLFGSSELDKLRHDRDSKVERDDPRRGRVYDGQPGARADKGVLNYDPMDLGDPRKDTLEPPIVGLIHEMGHAYNGATGTNLPGRTLEHSPSEPAFSSQIPNTEFQVVGLPSSAQPYDFDNDPTTPPTATNPEHFTENGMLRELGLPERKSYLS</sequence>
<dbReference type="InterPro" id="IPR011049">
    <property type="entry name" value="Serralysin-like_metalloprot_C"/>
</dbReference>
<feature type="compositionally biased region" description="Basic and acidic residues" evidence="4">
    <location>
        <begin position="365"/>
        <end position="387"/>
    </location>
</feature>
<dbReference type="InterPro" id="IPR001343">
    <property type="entry name" value="Hemolysn_Ca-bd"/>
</dbReference>
<dbReference type="RefSeq" id="WP_252992393.1">
    <property type="nucleotide sequence ID" value="NZ_CP078013.2"/>
</dbReference>
<protein>
    <submittedName>
        <fullName evidence="5">M91 family zinc metallopeptidase</fullName>
    </submittedName>
</protein>
<feature type="compositionally biased region" description="Basic and acidic residues" evidence="4">
    <location>
        <begin position="502"/>
        <end position="511"/>
    </location>
</feature>
<comment type="subcellular location">
    <subcellularLocation>
        <location evidence="1">Secreted</location>
    </subcellularLocation>
</comment>
<name>A0ABD7TR65_9PSED</name>
<keyword evidence="2" id="KW-0964">Secreted</keyword>
<dbReference type="Pfam" id="PF00353">
    <property type="entry name" value="HemolysinCabind"/>
    <property type="match status" value="3"/>
</dbReference>
<dbReference type="PANTHER" id="PTHR38340">
    <property type="entry name" value="S-LAYER PROTEIN"/>
    <property type="match status" value="1"/>
</dbReference>
<dbReference type="Gene3D" id="2.150.10.10">
    <property type="entry name" value="Serralysin-like metalloprotease, C-terminal"/>
    <property type="match status" value="3"/>
</dbReference>
<dbReference type="PANTHER" id="PTHR38340:SF1">
    <property type="entry name" value="S-LAYER PROTEIN"/>
    <property type="match status" value="1"/>
</dbReference>
<dbReference type="SUPFAM" id="SSF51120">
    <property type="entry name" value="beta-Roll"/>
    <property type="match status" value="1"/>
</dbReference>
<keyword evidence="3" id="KW-0106">Calcium</keyword>
<evidence type="ECO:0000256" key="4">
    <source>
        <dbReference type="SAM" id="MobiDB-lite"/>
    </source>
</evidence>
<feature type="region of interest" description="Disordered" evidence="4">
    <location>
        <begin position="339"/>
        <end position="412"/>
    </location>
</feature>
<gene>
    <name evidence="5" type="ORF">KUA23_16030</name>
</gene>
<evidence type="ECO:0000256" key="1">
    <source>
        <dbReference type="ARBA" id="ARBA00004613"/>
    </source>
</evidence>
<proteinExistence type="predicted"/>
<dbReference type="EMBL" id="CP078013">
    <property type="protein sequence ID" value="USW04003.2"/>
    <property type="molecule type" value="Genomic_DNA"/>
</dbReference>
<dbReference type="PRINTS" id="PR00313">
    <property type="entry name" value="CABNDNGRPT"/>
</dbReference>
<dbReference type="InterPro" id="IPR050557">
    <property type="entry name" value="RTX_toxin/Mannuronan_C5-epim"/>
</dbReference>
<reference evidence="5" key="2">
    <citation type="submission" date="2024-04" db="EMBL/GenBank/DDBJ databases">
        <authorList>
            <person name="Diaz M."/>
            <person name="Bach T."/>
            <person name="Gonzalez Anta G."/>
            <person name="Agaras B."/>
            <person name="Wibberg D."/>
            <person name="Noguera F."/>
            <person name="Canciani W."/>
            <person name="Ybarra T."/>
            <person name="Nunez M.L."/>
            <person name="Valverde C."/>
        </authorList>
    </citation>
    <scope>NUCLEOTIDE SEQUENCE</scope>
    <source>
        <strain evidence="5">1008</strain>
    </source>
</reference>
<reference evidence="5" key="1">
    <citation type="journal article" date="2022" name="Front. Plant Sci.">
        <title>Agronomic efficiency and genome mining analysis of the wheat-biostimulant rhizospheric bacterium Pseudomonas pergaminensis sp. nov. strain 1008T.</title>
        <authorList>
            <person name="Diaz M."/>
            <person name="Bach T."/>
            <person name="Gonzalez Anta G."/>
            <person name="Agaras B."/>
            <person name="Wibberg D."/>
            <person name="Noguera F."/>
            <person name="Canciani W."/>
            <person name="Valverde C."/>
        </authorList>
    </citation>
    <scope>NUCLEOTIDE SEQUENCE</scope>
    <source>
        <strain evidence="5">1008</strain>
    </source>
</reference>
<organism evidence="5 6">
    <name type="scientific">Pseudomonas pergaminensis</name>
    <dbReference type="NCBI Taxonomy" id="2853159"/>
    <lineage>
        <taxon>Bacteria</taxon>
        <taxon>Pseudomonadati</taxon>
        <taxon>Pseudomonadota</taxon>
        <taxon>Gammaproteobacteria</taxon>
        <taxon>Pseudomonadales</taxon>
        <taxon>Pseudomonadaceae</taxon>
        <taxon>Pseudomonas</taxon>
    </lineage>
</organism>
<dbReference type="Pfam" id="PF14891">
    <property type="entry name" value="Peptidase_M91"/>
    <property type="match status" value="1"/>
</dbReference>
<dbReference type="KEGG" id="ppeg:KUA23_16030"/>
<dbReference type="GO" id="GO:0005576">
    <property type="term" value="C:extracellular region"/>
    <property type="evidence" value="ECO:0007669"/>
    <property type="project" value="UniProtKB-SubCell"/>
</dbReference>
<dbReference type="AlphaFoldDB" id="A0ABD7TR65"/>
<accession>A0ABD7TR65</accession>
<dbReference type="Proteomes" id="UP001056907">
    <property type="component" value="Chromosome"/>
</dbReference>
<evidence type="ECO:0000313" key="5">
    <source>
        <dbReference type="EMBL" id="USW04003.2"/>
    </source>
</evidence>
<evidence type="ECO:0000256" key="2">
    <source>
        <dbReference type="ARBA" id="ARBA00022525"/>
    </source>
</evidence>
<feature type="region of interest" description="Disordered" evidence="4">
    <location>
        <begin position="469"/>
        <end position="511"/>
    </location>
</feature>
<feature type="region of interest" description="Disordered" evidence="4">
    <location>
        <begin position="1"/>
        <end position="43"/>
    </location>
</feature>
<evidence type="ECO:0000256" key="3">
    <source>
        <dbReference type="ARBA" id="ARBA00022837"/>
    </source>
</evidence>
<evidence type="ECO:0000313" key="6">
    <source>
        <dbReference type="Proteomes" id="UP001056907"/>
    </source>
</evidence>
<dbReference type="InterPro" id="IPR028208">
    <property type="entry name" value="Effector_pro_NleD-like"/>
</dbReference>